<dbReference type="EMBL" id="UZAJ01041088">
    <property type="protein sequence ID" value="VDP18257.1"/>
    <property type="molecule type" value="Genomic_DNA"/>
</dbReference>
<reference evidence="4" key="1">
    <citation type="submission" date="2016-06" db="UniProtKB">
        <authorList>
            <consortium name="WormBaseParasite"/>
        </authorList>
    </citation>
    <scope>IDENTIFICATION</scope>
</reference>
<protein>
    <submittedName>
        <fullName evidence="4">DUF3385 domain-containing protein</fullName>
    </submittedName>
</protein>
<evidence type="ECO:0000259" key="1">
    <source>
        <dbReference type="Pfam" id="PF11865"/>
    </source>
</evidence>
<dbReference type="SUPFAM" id="SSF48371">
    <property type="entry name" value="ARM repeat"/>
    <property type="match status" value="1"/>
</dbReference>
<accession>A0A183I4M8</accession>
<name>A0A183I4M8_9BILA</name>
<dbReference type="Proteomes" id="UP000267606">
    <property type="component" value="Unassembled WGS sequence"/>
</dbReference>
<evidence type="ECO:0000313" key="4">
    <source>
        <dbReference type="WBParaSite" id="OFLC_0001470101-mRNA-1"/>
    </source>
</evidence>
<dbReference type="Pfam" id="PF11865">
    <property type="entry name" value="mTOR_dom"/>
    <property type="match status" value="1"/>
</dbReference>
<dbReference type="InterPro" id="IPR016024">
    <property type="entry name" value="ARM-type_fold"/>
</dbReference>
<dbReference type="Gene3D" id="1.25.10.10">
    <property type="entry name" value="Leucine-rich Repeat Variant"/>
    <property type="match status" value="1"/>
</dbReference>
<dbReference type="AlphaFoldDB" id="A0A183I4M8"/>
<evidence type="ECO:0000313" key="2">
    <source>
        <dbReference type="EMBL" id="VDP18257.1"/>
    </source>
</evidence>
<feature type="domain" description="Serine/threonine-protein kinase mTOR" evidence="1">
    <location>
        <begin position="1"/>
        <end position="66"/>
    </location>
</feature>
<dbReference type="InterPro" id="IPR024585">
    <property type="entry name" value="mTOR_dom"/>
</dbReference>
<reference evidence="2 3" key="2">
    <citation type="submission" date="2018-11" db="EMBL/GenBank/DDBJ databases">
        <authorList>
            <consortium name="Pathogen Informatics"/>
        </authorList>
    </citation>
    <scope>NUCLEOTIDE SEQUENCE [LARGE SCALE GENOMIC DNA]</scope>
</reference>
<dbReference type="WBParaSite" id="OFLC_0001470101-mRNA-1">
    <property type="protein sequence ID" value="OFLC_0001470101-mRNA-1"/>
    <property type="gene ID" value="OFLC_0001470101"/>
</dbReference>
<keyword evidence="3" id="KW-1185">Reference proteome</keyword>
<dbReference type="STRING" id="387005.A0A183I4M8"/>
<proteinExistence type="predicted"/>
<sequence>MQMLRDDALSHLHRDITQALLTIFGSLGPSCTLYVIPRLFEVIQTATRPDLKQFYLQQLANFIAIVGGSMKPFMSKLFSLVRESWSEDVSMRLTIVNVMQQIGAAFGASFAPYIPELCPYLLNIVQSDRSKDRAITCAVFTCVQSISMCLAPHIHLVLPPILFLLDDRTVKVEVRKIALDTIYQMAGTICIRDHAPRIMQVWLRVISVHALQQKLLLLLVVIVRQMWRQFLVFRKSVDYALAQYGLHCDEYLKLTVQLDDGSVASPSYSPTVRVSSNHIKQFITTARHEKGQRINFDVLKKTWTTAQLVSKEDWDQWLVLLRIQFIRQSPSAALRACAPLADVHISLAK</sequence>
<gene>
    <name evidence="2" type="ORF">OFLC_LOCUS14689</name>
</gene>
<dbReference type="InterPro" id="IPR011989">
    <property type="entry name" value="ARM-like"/>
</dbReference>
<organism evidence="4">
    <name type="scientific">Onchocerca flexuosa</name>
    <dbReference type="NCBI Taxonomy" id="387005"/>
    <lineage>
        <taxon>Eukaryota</taxon>
        <taxon>Metazoa</taxon>
        <taxon>Ecdysozoa</taxon>
        <taxon>Nematoda</taxon>
        <taxon>Chromadorea</taxon>
        <taxon>Rhabditida</taxon>
        <taxon>Spirurina</taxon>
        <taxon>Spiruromorpha</taxon>
        <taxon>Filarioidea</taxon>
        <taxon>Onchocercidae</taxon>
        <taxon>Onchocerca</taxon>
    </lineage>
</organism>
<evidence type="ECO:0000313" key="3">
    <source>
        <dbReference type="Proteomes" id="UP000267606"/>
    </source>
</evidence>